<dbReference type="AlphaFoldDB" id="A0A0A9YM31"/>
<reference evidence="1" key="2">
    <citation type="submission" date="2014-07" db="EMBL/GenBank/DDBJ databases">
        <authorList>
            <person name="Hull J."/>
        </authorList>
    </citation>
    <scope>NUCLEOTIDE SEQUENCE</scope>
</reference>
<sequence length="124" mass="14580">MDAFHVISNDYLYALFICEPIWSCVVHEKSIEFISCLRTLRALRTLLKSTTIRQQPSTLTDSSSIQQIIEYSILLKRQLNKLYNKPLKDENTFKKLLSIRHRHYLNNVKEKKKNNNGKQQPSTV</sequence>
<gene>
    <name evidence="1" type="ORF">CM83_23854</name>
</gene>
<dbReference type="EMBL" id="GBHO01011461">
    <property type="protein sequence ID" value="JAG32143.1"/>
    <property type="molecule type" value="Transcribed_RNA"/>
</dbReference>
<evidence type="ECO:0000313" key="1">
    <source>
        <dbReference type="EMBL" id="JAG32143.1"/>
    </source>
</evidence>
<accession>A0A0A9YM31</accession>
<organism evidence="1">
    <name type="scientific">Lygus hesperus</name>
    <name type="common">Western plant bug</name>
    <dbReference type="NCBI Taxonomy" id="30085"/>
    <lineage>
        <taxon>Eukaryota</taxon>
        <taxon>Metazoa</taxon>
        <taxon>Ecdysozoa</taxon>
        <taxon>Arthropoda</taxon>
        <taxon>Hexapoda</taxon>
        <taxon>Insecta</taxon>
        <taxon>Pterygota</taxon>
        <taxon>Neoptera</taxon>
        <taxon>Paraneoptera</taxon>
        <taxon>Hemiptera</taxon>
        <taxon>Heteroptera</taxon>
        <taxon>Panheteroptera</taxon>
        <taxon>Cimicomorpha</taxon>
        <taxon>Miridae</taxon>
        <taxon>Mirini</taxon>
        <taxon>Lygus</taxon>
    </lineage>
</organism>
<proteinExistence type="predicted"/>
<protein>
    <submittedName>
        <fullName evidence="1">Uncharacterized protein</fullName>
    </submittedName>
</protein>
<reference evidence="1" key="1">
    <citation type="journal article" date="2014" name="PLoS ONE">
        <title>Transcriptome-Based Identification of ABC Transporters in the Western Tarnished Plant Bug Lygus hesperus.</title>
        <authorList>
            <person name="Hull J.J."/>
            <person name="Chaney K."/>
            <person name="Geib S.M."/>
            <person name="Fabrick J.A."/>
            <person name="Brent C.S."/>
            <person name="Walsh D."/>
            <person name="Lavine L.C."/>
        </authorList>
    </citation>
    <scope>NUCLEOTIDE SEQUENCE</scope>
</reference>
<name>A0A0A9YM31_LYGHE</name>